<comment type="caution">
    <text evidence="3">The sequence shown here is derived from an EMBL/GenBank/DDBJ whole genome shotgun (WGS) entry which is preliminary data.</text>
</comment>
<protein>
    <recommendedName>
        <fullName evidence="5">Short-chain dehydrogenase</fullName>
    </recommendedName>
</protein>
<keyword evidence="4" id="KW-1185">Reference proteome</keyword>
<gene>
    <name evidence="3" type="ORF">LMH87_005559</name>
</gene>
<proteinExistence type="inferred from homology"/>
<organism evidence="3 4">
    <name type="scientific">Akanthomyces muscarius</name>
    <name type="common">Entomopathogenic fungus</name>
    <name type="synonym">Lecanicillium muscarium</name>
    <dbReference type="NCBI Taxonomy" id="2231603"/>
    <lineage>
        <taxon>Eukaryota</taxon>
        <taxon>Fungi</taxon>
        <taxon>Dikarya</taxon>
        <taxon>Ascomycota</taxon>
        <taxon>Pezizomycotina</taxon>
        <taxon>Sordariomycetes</taxon>
        <taxon>Hypocreomycetidae</taxon>
        <taxon>Hypocreales</taxon>
        <taxon>Cordycipitaceae</taxon>
        <taxon>Akanthomyces</taxon>
    </lineage>
</organism>
<comment type="similarity">
    <text evidence="1">Belongs to the short-chain dehydrogenases/reductases (SDR) family.</text>
</comment>
<evidence type="ECO:0008006" key="5">
    <source>
        <dbReference type="Google" id="ProtNLM"/>
    </source>
</evidence>
<dbReference type="GO" id="GO:0016491">
    <property type="term" value="F:oxidoreductase activity"/>
    <property type="evidence" value="ECO:0007669"/>
    <property type="project" value="UniProtKB-KW"/>
</dbReference>
<dbReference type="EMBL" id="JAJHUN010000001">
    <property type="protein sequence ID" value="KAJ4163855.1"/>
    <property type="molecule type" value="Genomic_DNA"/>
</dbReference>
<dbReference type="SUPFAM" id="SSF51735">
    <property type="entry name" value="NAD(P)-binding Rossmann-fold domains"/>
    <property type="match status" value="1"/>
</dbReference>
<keyword evidence="2" id="KW-0560">Oxidoreductase</keyword>
<dbReference type="Gene3D" id="3.40.50.720">
    <property type="entry name" value="NAD(P)-binding Rossmann-like Domain"/>
    <property type="match status" value="1"/>
</dbReference>
<evidence type="ECO:0000256" key="2">
    <source>
        <dbReference type="ARBA" id="ARBA00023002"/>
    </source>
</evidence>
<dbReference type="InterPro" id="IPR002347">
    <property type="entry name" value="SDR_fam"/>
</dbReference>
<evidence type="ECO:0000256" key="1">
    <source>
        <dbReference type="ARBA" id="ARBA00006484"/>
    </source>
</evidence>
<evidence type="ECO:0000313" key="4">
    <source>
        <dbReference type="Proteomes" id="UP001144673"/>
    </source>
</evidence>
<dbReference type="GeneID" id="80892718"/>
<name>A0A9W8US02_AKAMU</name>
<dbReference type="RefSeq" id="XP_056058770.1">
    <property type="nucleotide sequence ID" value="XM_056203297.1"/>
</dbReference>
<reference evidence="3" key="1">
    <citation type="journal article" date="2023" name="Access Microbiol">
        <title>De-novo genome assembly for Akanthomyces muscarius, a biocontrol agent of insect agricultural pests.</title>
        <authorList>
            <person name="Erdos Z."/>
            <person name="Studholme D.J."/>
            <person name="Raymond B."/>
            <person name="Sharma M."/>
        </authorList>
    </citation>
    <scope>NUCLEOTIDE SEQUENCE</scope>
    <source>
        <strain evidence="3">Ve6</strain>
    </source>
</reference>
<evidence type="ECO:0000313" key="3">
    <source>
        <dbReference type="EMBL" id="KAJ4163855.1"/>
    </source>
</evidence>
<sequence length="343" mass="37530">MDGTIIVTGANGGLGSAIVSQIVQLPEYSALHGIYTVRDTGTSAGLKAMLDRDGRHEEQNQHQILGLDLSRLSDVRRFAAEVNALVAEGRLPPIRALALNAGFLEQAAQTMSDDGLDMSFQVNYLAHFLLTVLLLQSMDRRKGRILVTGSWLHDPDDARFDGAAIFPEQYRPILKEGVRPLAQGSWGGTDGWAGRRRYGASKLCEAIMVMELQRRLDRDPILRDISVMGLDPGGMPSGIMRRTSFLESTVINYLAGNALAPIMTWLWPNGQLRTTAKSASDALRALFEDNAWGNHPKAVYLNGSEVSDVSVEAKDLKTGTALWRESVALARIVASDTKLVEWS</sequence>
<dbReference type="PANTHER" id="PTHR24320:SF152">
    <property type="entry name" value="SHORT-CHAIN DEHYDROGENASE_REDUCTASE FAMILY PROTEIN"/>
    <property type="match status" value="1"/>
</dbReference>
<dbReference type="PANTHER" id="PTHR24320">
    <property type="entry name" value="RETINOL DEHYDROGENASE"/>
    <property type="match status" value="1"/>
</dbReference>
<dbReference type="PRINTS" id="PR00081">
    <property type="entry name" value="GDHRDH"/>
</dbReference>
<dbReference type="Proteomes" id="UP001144673">
    <property type="component" value="Chromosome 1"/>
</dbReference>
<dbReference type="KEGG" id="amus:LMH87_005559"/>
<dbReference type="AlphaFoldDB" id="A0A9W8US02"/>
<accession>A0A9W8US02</accession>
<dbReference type="Pfam" id="PF00106">
    <property type="entry name" value="adh_short"/>
    <property type="match status" value="1"/>
</dbReference>
<dbReference type="InterPro" id="IPR036291">
    <property type="entry name" value="NAD(P)-bd_dom_sf"/>
</dbReference>